<protein>
    <submittedName>
        <fullName evidence="1">Uncharacterized protein</fullName>
    </submittedName>
</protein>
<organism evidence="1 2">
    <name type="scientific">Xanthobacter dioxanivorans</name>
    <dbReference type="NCBI Taxonomy" id="2528964"/>
    <lineage>
        <taxon>Bacteria</taxon>
        <taxon>Pseudomonadati</taxon>
        <taxon>Pseudomonadota</taxon>
        <taxon>Alphaproteobacteria</taxon>
        <taxon>Hyphomicrobiales</taxon>
        <taxon>Xanthobacteraceae</taxon>
        <taxon>Xanthobacter</taxon>
    </lineage>
</organism>
<sequence length="137" mass="15657">MPAINFTLTQNARRGIEEIRQIYLDNYPDEPPEFPSVCLATYHLDNGIVFENVMVGFYQKGEAAENMRPFLQRVGDIDLIYFVTEEGHRKLEGAIIDYRTGEGFFMRDPVTGAENRLPQDVIDDARALREGGQARKD</sequence>
<dbReference type="Proteomes" id="UP000596427">
    <property type="component" value="Chromosome"/>
</dbReference>
<dbReference type="AlphaFoldDB" id="A0A974SHZ7"/>
<accession>A0A974SHZ7</accession>
<keyword evidence="2" id="KW-1185">Reference proteome</keyword>
<evidence type="ECO:0000313" key="2">
    <source>
        <dbReference type="Proteomes" id="UP000596427"/>
    </source>
</evidence>
<gene>
    <name evidence="1" type="ORF">EZH22_24945</name>
</gene>
<dbReference type="KEGG" id="xdi:EZH22_24945"/>
<evidence type="ECO:0000313" key="1">
    <source>
        <dbReference type="EMBL" id="QRG06190.1"/>
    </source>
</evidence>
<dbReference type="RefSeq" id="WP_203193084.1">
    <property type="nucleotide sequence ID" value="NZ_CP063362.1"/>
</dbReference>
<reference evidence="1 2" key="1">
    <citation type="submission" date="2020-10" db="EMBL/GenBank/DDBJ databases">
        <title>Degradation of 1,4-Dioxane by Xanthobacter sp. YN2, via a Novel Group-2 Soluble Di-Iron Monooxygenase.</title>
        <authorList>
            <person name="Ma F."/>
            <person name="Wang Y."/>
            <person name="Yang J."/>
            <person name="Guo H."/>
            <person name="Su D."/>
            <person name="Yu L."/>
        </authorList>
    </citation>
    <scope>NUCLEOTIDE SEQUENCE [LARGE SCALE GENOMIC DNA]</scope>
    <source>
        <strain evidence="1 2">YN2</strain>
    </source>
</reference>
<dbReference type="EMBL" id="CP063362">
    <property type="protein sequence ID" value="QRG06190.1"/>
    <property type="molecule type" value="Genomic_DNA"/>
</dbReference>
<name>A0A974SHZ7_9HYPH</name>
<proteinExistence type="predicted"/>